<evidence type="ECO:0000313" key="7">
    <source>
        <dbReference type="Proteomes" id="UP000245783"/>
    </source>
</evidence>
<dbReference type="Gene3D" id="3.40.462.20">
    <property type="match status" value="1"/>
</dbReference>
<gene>
    <name evidence="6" type="ORF">IE81DRAFT_326718</name>
</gene>
<evidence type="ECO:0000256" key="4">
    <source>
        <dbReference type="ARBA" id="ARBA00023002"/>
    </source>
</evidence>
<keyword evidence="7" id="KW-1185">Reference proteome</keyword>
<reference evidence="6 7" key="1">
    <citation type="journal article" date="2018" name="Mol. Biol. Evol.">
        <title>Broad Genomic Sampling Reveals a Smut Pathogenic Ancestry of the Fungal Clade Ustilaginomycotina.</title>
        <authorList>
            <person name="Kijpornyongpan T."/>
            <person name="Mondo S.J."/>
            <person name="Barry K."/>
            <person name="Sandor L."/>
            <person name="Lee J."/>
            <person name="Lipzen A."/>
            <person name="Pangilinan J."/>
            <person name="LaButti K."/>
            <person name="Hainaut M."/>
            <person name="Henrissat B."/>
            <person name="Grigoriev I.V."/>
            <person name="Spatafora J.W."/>
            <person name="Aime M.C."/>
        </authorList>
    </citation>
    <scope>NUCLEOTIDE SEQUENCE [LARGE SCALE GENOMIC DNA]</scope>
    <source>
        <strain evidence="6 7">MCA 4658</strain>
    </source>
</reference>
<dbReference type="PROSITE" id="PS51387">
    <property type="entry name" value="FAD_PCMH"/>
    <property type="match status" value="1"/>
</dbReference>
<dbReference type="Proteomes" id="UP000245783">
    <property type="component" value="Unassembled WGS sequence"/>
</dbReference>
<organism evidence="6 7">
    <name type="scientific">Ceraceosorus guamensis</name>
    <dbReference type="NCBI Taxonomy" id="1522189"/>
    <lineage>
        <taxon>Eukaryota</taxon>
        <taxon>Fungi</taxon>
        <taxon>Dikarya</taxon>
        <taxon>Basidiomycota</taxon>
        <taxon>Ustilaginomycotina</taxon>
        <taxon>Exobasidiomycetes</taxon>
        <taxon>Ceraceosorales</taxon>
        <taxon>Ceraceosoraceae</taxon>
        <taxon>Ceraceosorus</taxon>
    </lineage>
</organism>
<dbReference type="OrthoDB" id="415825at2759"/>
<dbReference type="EMBL" id="KZ819481">
    <property type="protein sequence ID" value="PWN39261.1"/>
    <property type="molecule type" value="Genomic_DNA"/>
</dbReference>
<evidence type="ECO:0000256" key="2">
    <source>
        <dbReference type="ARBA" id="ARBA00022630"/>
    </source>
</evidence>
<dbReference type="GO" id="GO:0016491">
    <property type="term" value="F:oxidoreductase activity"/>
    <property type="evidence" value="ECO:0007669"/>
    <property type="project" value="UniProtKB-KW"/>
</dbReference>
<comment type="similarity">
    <text evidence="1">Belongs to the oxygen-dependent FAD-linked oxidoreductase family.</text>
</comment>
<dbReference type="RefSeq" id="XP_025366421.1">
    <property type="nucleotide sequence ID" value="XM_025514896.1"/>
</dbReference>
<dbReference type="InterPro" id="IPR050416">
    <property type="entry name" value="FAD-linked_Oxidoreductase"/>
</dbReference>
<name>A0A316VSS1_9BASI</name>
<evidence type="ECO:0000256" key="1">
    <source>
        <dbReference type="ARBA" id="ARBA00005466"/>
    </source>
</evidence>
<dbReference type="Gene3D" id="3.30.465.10">
    <property type="match status" value="1"/>
</dbReference>
<evidence type="ECO:0000313" key="6">
    <source>
        <dbReference type="EMBL" id="PWN39261.1"/>
    </source>
</evidence>
<protein>
    <submittedName>
        <fullName evidence="6">FAD-binding domain-containing protein</fullName>
    </submittedName>
</protein>
<dbReference type="AlphaFoldDB" id="A0A316VSS1"/>
<dbReference type="PANTHER" id="PTHR42973">
    <property type="entry name" value="BINDING OXIDOREDUCTASE, PUTATIVE (AFU_ORTHOLOGUE AFUA_1G17690)-RELATED"/>
    <property type="match status" value="1"/>
</dbReference>
<accession>A0A316VSS1</accession>
<dbReference type="InParanoid" id="A0A316VSS1"/>
<dbReference type="Gene3D" id="3.30.43.10">
    <property type="entry name" value="Uridine Diphospho-n-acetylenolpyruvylglucosamine Reductase, domain 2"/>
    <property type="match status" value="1"/>
</dbReference>
<dbReference type="InterPro" id="IPR016167">
    <property type="entry name" value="FAD-bd_PCMH_sub1"/>
</dbReference>
<evidence type="ECO:0000259" key="5">
    <source>
        <dbReference type="PROSITE" id="PS51387"/>
    </source>
</evidence>
<dbReference type="STRING" id="1522189.A0A316VSS1"/>
<dbReference type="Pfam" id="PF01565">
    <property type="entry name" value="FAD_binding_4"/>
    <property type="match status" value="1"/>
</dbReference>
<dbReference type="InterPro" id="IPR016169">
    <property type="entry name" value="FAD-bd_PCMH_sub2"/>
</dbReference>
<dbReference type="PANTHER" id="PTHR42973:SF54">
    <property type="entry name" value="FAD-BINDING PCMH-TYPE DOMAIN-CONTAINING PROTEIN"/>
    <property type="match status" value="1"/>
</dbReference>
<dbReference type="InterPro" id="IPR036318">
    <property type="entry name" value="FAD-bd_PCMH-like_sf"/>
</dbReference>
<dbReference type="Pfam" id="PF08031">
    <property type="entry name" value="BBE"/>
    <property type="match status" value="1"/>
</dbReference>
<evidence type="ECO:0000256" key="3">
    <source>
        <dbReference type="ARBA" id="ARBA00022827"/>
    </source>
</evidence>
<keyword evidence="2" id="KW-0285">Flavoprotein</keyword>
<feature type="domain" description="FAD-binding PCMH-type" evidence="5">
    <location>
        <begin position="67"/>
        <end position="231"/>
    </location>
</feature>
<sequence length="483" mass="51714">MKLLPFILPILNILHYQHCLIMSDIQDLRVRDLACALESSSSFKGEILSAKDGEAFSSLNTPWGIQEAEQPAVVLVPTSAQDVALAVKSAHSKGLTLAIRSGGLMKSQTKGVSLNLKHLDAYSISSDKSQVTLGPGQTWQTVYEKMRDEKFTVLGGRVSFVGVGGYVGGGGLSYLVGQHGLGSDSIIDAEVVLADGRIVHAASDPELLFGLKGAASNFGVITSVTLKTFPKPPVAWSGRLVFPAERFVEIAGAIHNYTSTNEDGRAGILFGSLAPPPDFQPITLVVPVWFGSAAEGEKHFDWLLKLGPLVNQMMEMSYEDLGKLQDSGATPAGVLAAWQTSVVPRVSDEKTAAAALQWQGELVAKDPRFGGTVLLFEPFVKNVFADVDDSTVAWPHKGEHMTVIGLMVLSPDPTLAGVPEALRDGVSRIAAAAPAGVHPQYPNYAFLHGEKAEDYYGANVQKLRLIKKRLDPTNFFKGTVPLA</sequence>
<keyword evidence="4" id="KW-0560">Oxidoreductase</keyword>
<keyword evidence="3" id="KW-0274">FAD</keyword>
<dbReference type="InterPro" id="IPR012951">
    <property type="entry name" value="BBE"/>
</dbReference>
<dbReference type="InterPro" id="IPR016166">
    <property type="entry name" value="FAD-bd_PCMH"/>
</dbReference>
<proteinExistence type="inferred from homology"/>
<dbReference type="InterPro" id="IPR006094">
    <property type="entry name" value="Oxid_FAD_bind_N"/>
</dbReference>
<dbReference type="GO" id="GO:0071949">
    <property type="term" value="F:FAD binding"/>
    <property type="evidence" value="ECO:0007669"/>
    <property type="project" value="InterPro"/>
</dbReference>
<dbReference type="SUPFAM" id="SSF56176">
    <property type="entry name" value="FAD-binding/transporter-associated domain-like"/>
    <property type="match status" value="1"/>
</dbReference>
<dbReference type="GeneID" id="37036766"/>